<dbReference type="PANTHER" id="PTHR35395:SF1">
    <property type="entry name" value="DUF6536 DOMAIN-CONTAINING PROTEIN"/>
    <property type="match status" value="1"/>
</dbReference>
<dbReference type="OrthoDB" id="5429634at2759"/>
<proteinExistence type="predicted"/>
<evidence type="ECO:0000256" key="1">
    <source>
        <dbReference type="SAM" id="Phobius"/>
    </source>
</evidence>
<reference evidence="2" key="1">
    <citation type="journal article" date="2020" name="Stud. Mycol.">
        <title>101 Dothideomycetes genomes: a test case for predicting lifestyles and emergence of pathogens.</title>
        <authorList>
            <person name="Haridas S."/>
            <person name="Albert R."/>
            <person name="Binder M."/>
            <person name="Bloem J."/>
            <person name="Labutti K."/>
            <person name="Salamov A."/>
            <person name="Andreopoulos B."/>
            <person name="Baker S."/>
            <person name="Barry K."/>
            <person name="Bills G."/>
            <person name="Bluhm B."/>
            <person name="Cannon C."/>
            <person name="Castanera R."/>
            <person name="Culley D."/>
            <person name="Daum C."/>
            <person name="Ezra D."/>
            <person name="Gonzalez J."/>
            <person name="Henrissat B."/>
            <person name="Kuo A."/>
            <person name="Liang C."/>
            <person name="Lipzen A."/>
            <person name="Lutzoni F."/>
            <person name="Magnuson J."/>
            <person name="Mondo S."/>
            <person name="Nolan M."/>
            <person name="Ohm R."/>
            <person name="Pangilinan J."/>
            <person name="Park H.-J."/>
            <person name="Ramirez L."/>
            <person name="Alfaro M."/>
            <person name="Sun H."/>
            <person name="Tritt A."/>
            <person name="Yoshinaga Y."/>
            <person name="Zwiers L.-H."/>
            <person name="Turgeon B."/>
            <person name="Goodwin S."/>
            <person name="Spatafora J."/>
            <person name="Crous P."/>
            <person name="Grigoriev I."/>
        </authorList>
    </citation>
    <scope>NUCLEOTIDE SEQUENCE</scope>
    <source>
        <strain evidence="2">CBS 107.79</strain>
    </source>
</reference>
<dbReference type="Proteomes" id="UP000800036">
    <property type="component" value="Unassembled WGS sequence"/>
</dbReference>
<feature type="transmembrane region" description="Helical" evidence="1">
    <location>
        <begin position="151"/>
        <end position="173"/>
    </location>
</feature>
<name>A0A6A5UMJ0_9PLEO</name>
<dbReference type="EMBL" id="ML976750">
    <property type="protein sequence ID" value="KAF1966151.1"/>
    <property type="molecule type" value="Genomic_DNA"/>
</dbReference>
<keyword evidence="1" id="KW-0812">Transmembrane</keyword>
<evidence type="ECO:0000313" key="3">
    <source>
        <dbReference type="Proteomes" id="UP000800036"/>
    </source>
</evidence>
<keyword evidence="3" id="KW-1185">Reference proteome</keyword>
<protein>
    <submittedName>
        <fullName evidence="2">Uncharacterized protein</fullName>
    </submittedName>
</protein>
<keyword evidence="1" id="KW-0472">Membrane</keyword>
<dbReference type="PANTHER" id="PTHR35395">
    <property type="entry name" value="DUF6536 DOMAIN-CONTAINING PROTEIN"/>
    <property type="match status" value="1"/>
</dbReference>
<accession>A0A6A5UMJ0</accession>
<organism evidence="2 3">
    <name type="scientific">Bimuria novae-zelandiae CBS 107.79</name>
    <dbReference type="NCBI Taxonomy" id="1447943"/>
    <lineage>
        <taxon>Eukaryota</taxon>
        <taxon>Fungi</taxon>
        <taxon>Dikarya</taxon>
        <taxon>Ascomycota</taxon>
        <taxon>Pezizomycotina</taxon>
        <taxon>Dothideomycetes</taxon>
        <taxon>Pleosporomycetidae</taxon>
        <taxon>Pleosporales</taxon>
        <taxon>Massarineae</taxon>
        <taxon>Didymosphaeriaceae</taxon>
        <taxon>Bimuria</taxon>
    </lineage>
</organism>
<evidence type="ECO:0000313" key="2">
    <source>
        <dbReference type="EMBL" id="KAF1966151.1"/>
    </source>
</evidence>
<gene>
    <name evidence="2" type="ORF">BU23DRAFT_663742</name>
</gene>
<sequence>MCVVLVVNLSHGGVDTSWGTASNTILKVGGGSGNTLLVAWIANSPQIMLSFCYFAMNSECTSMVSNPSHWAGAYEWNNMASSHKGLRVTKPFQEQRSTYFLQLPLRLSLPLMTMSGGLHWLLSQSIFLVQVDSYDRVGHRKESDSVSGCGISGLSFVILCVTFYIFVFVVGFVGRKHLTLQIPFAASCSLVISAACHAPSTEKNTHLKQVQWGVVEERMFDGERHCSFFSGPVTKPQDGVRYR</sequence>
<dbReference type="AlphaFoldDB" id="A0A6A5UMJ0"/>
<keyword evidence="1" id="KW-1133">Transmembrane helix</keyword>